<dbReference type="Proteomes" id="UP000305067">
    <property type="component" value="Unassembled WGS sequence"/>
</dbReference>
<proteinExistence type="predicted"/>
<dbReference type="EMBL" id="ML178837">
    <property type="protein sequence ID" value="TFK98837.1"/>
    <property type="molecule type" value="Genomic_DNA"/>
</dbReference>
<evidence type="ECO:0000313" key="2">
    <source>
        <dbReference type="EMBL" id="TFK98837.1"/>
    </source>
</evidence>
<evidence type="ECO:0000313" key="3">
    <source>
        <dbReference type="Proteomes" id="UP000305067"/>
    </source>
</evidence>
<organism evidence="2 3">
    <name type="scientific">Pterulicium gracile</name>
    <dbReference type="NCBI Taxonomy" id="1884261"/>
    <lineage>
        <taxon>Eukaryota</taxon>
        <taxon>Fungi</taxon>
        <taxon>Dikarya</taxon>
        <taxon>Basidiomycota</taxon>
        <taxon>Agaricomycotina</taxon>
        <taxon>Agaricomycetes</taxon>
        <taxon>Agaricomycetidae</taxon>
        <taxon>Agaricales</taxon>
        <taxon>Pleurotineae</taxon>
        <taxon>Pterulaceae</taxon>
        <taxon>Pterulicium</taxon>
    </lineage>
</organism>
<reference evidence="2 3" key="1">
    <citation type="journal article" date="2019" name="Nat. Ecol. Evol.">
        <title>Megaphylogeny resolves global patterns of mushroom evolution.</title>
        <authorList>
            <person name="Varga T."/>
            <person name="Krizsan K."/>
            <person name="Foldi C."/>
            <person name="Dima B."/>
            <person name="Sanchez-Garcia M."/>
            <person name="Sanchez-Ramirez S."/>
            <person name="Szollosi G.J."/>
            <person name="Szarkandi J.G."/>
            <person name="Papp V."/>
            <person name="Albert L."/>
            <person name="Andreopoulos W."/>
            <person name="Angelini C."/>
            <person name="Antonin V."/>
            <person name="Barry K.W."/>
            <person name="Bougher N.L."/>
            <person name="Buchanan P."/>
            <person name="Buyck B."/>
            <person name="Bense V."/>
            <person name="Catcheside P."/>
            <person name="Chovatia M."/>
            <person name="Cooper J."/>
            <person name="Damon W."/>
            <person name="Desjardin D."/>
            <person name="Finy P."/>
            <person name="Geml J."/>
            <person name="Haridas S."/>
            <person name="Hughes K."/>
            <person name="Justo A."/>
            <person name="Karasinski D."/>
            <person name="Kautmanova I."/>
            <person name="Kiss B."/>
            <person name="Kocsube S."/>
            <person name="Kotiranta H."/>
            <person name="LaButti K.M."/>
            <person name="Lechner B.E."/>
            <person name="Liimatainen K."/>
            <person name="Lipzen A."/>
            <person name="Lukacs Z."/>
            <person name="Mihaltcheva S."/>
            <person name="Morgado L.N."/>
            <person name="Niskanen T."/>
            <person name="Noordeloos M.E."/>
            <person name="Ohm R.A."/>
            <person name="Ortiz-Santana B."/>
            <person name="Ovrebo C."/>
            <person name="Racz N."/>
            <person name="Riley R."/>
            <person name="Savchenko A."/>
            <person name="Shiryaev A."/>
            <person name="Soop K."/>
            <person name="Spirin V."/>
            <person name="Szebenyi C."/>
            <person name="Tomsovsky M."/>
            <person name="Tulloss R.E."/>
            <person name="Uehling J."/>
            <person name="Grigoriev I.V."/>
            <person name="Vagvolgyi C."/>
            <person name="Papp T."/>
            <person name="Martin F.M."/>
            <person name="Miettinen O."/>
            <person name="Hibbett D.S."/>
            <person name="Nagy L.G."/>
        </authorList>
    </citation>
    <scope>NUCLEOTIDE SEQUENCE [LARGE SCALE GENOMIC DNA]</scope>
    <source>
        <strain evidence="2 3">CBS 309.79</strain>
    </source>
</reference>
<keyword evidence="3" id="KW-1185">Reference proteome</keyword>
<accession>A0A5C3QCF2</accession>
<gene>
    <name evidence="2" type="ORF">BDV98DRAFT_595487</name>
</gene>
<dbReference type="AlphaFoldDB" id="A0A5C3QCF2"/>
<protein>
    <submittedName>
        <fullName evidence="2">Uncharacterized protein</fullName>
    </submittedName>
</protein>
<name>A0A5C3QCF2_9AGAR</name>
<feature type="compositionally biased region" description="Polar residues" evidence="1">
    <location>
        <begin position="318"/>
        <end position="332"/>
    </location>
</feature>
<feature type="region of interest" description="Disordered" evidence="1">
    <location>
        <begin position="311"/>
        <end position="332"/>
    </location>
</feature>
<sequence length="332" mass="37191">MFHVSYVLRVPSTLVDSATLPQEHPKLLNALVAWLFCYETYDSLEPLMKAVCTCDTNPRLRKLGEPFAPSGGTAFAHLIADAFELVFLAVAATSEVNWFKLLERTESLKRKTSATMRWFGSSHAMPPPSYVLWLIEIMYGDIPSFVLFMDNLPSQLLRSLRRYLSILESSQSRGISTLRAWDPAASRDRHPGLLKELTTTAAVVASMPFHHPYPAALAKLPTEALRRYYKGLLHFHRLIDGKEYQLENSPGSSSIINTTSIGSNEENHAQDNSAGDYMLDGQRISTFGISMRQPMLNTAICRHHVRIAEAAGAKKAETSSSESRQVTEWQYP</sequence>
<evidence type="ECO:0000256" key="1">
    <source>
        <dbReference type="SAM" id="MobiDB-lite"/>
    </source>
</evidence>